<accession>A0AAE0Q1R2</accession>
<dbReference type="Gene3D" id="3.10.20.370">
    <property type="match status" value="1"/>
</dbReference>
<dbReference type="SUPFAM" id="SSF56672">
    <property type="entry name" value="DNA/RNA polymerases"/>
    <property type="match status" value="1"/>
</dbReference>
<dbReference type="Pfam" id="PF17919">
    <property type="entry name" value="RT_RNaseH_2"/>
    <property type="match status" value="1"/>
</dbReference>
<evidence type="ECO:0000313" key="5">
    <source>
        <dbReference type="Proteomes" id="UP001274896"/>
    </source>
</evidence>
<dbReference type="InterPro" id="IPR043128">
    <property type="entry name" value="Rev_trsase/Diguanyl_cyclase"/>
</dbReference>
<dbReference type="Gene3D" id="3.30.70.270">
    <property type="match status" value="1"/>
</dbReference>
<comment type="similarity">
    <text evidence="1">Belongs to the beta type-B retroviral polymerase family. HERV class-II K(HML-2) pol subfamily.</text>
</comment>
<proteinExistence type="inferred from homology"/>
<protein>
    <recommendedName>
        <fullName evidence="2">ribonuclease H</fullName>
        <ecNumber evidence="2">3.1.26.4</ecNumber>
    </recommendedName>
</protein>
<dbReference type="Pfam" id="PF00078">
    <property type="entry name" value="RVT_1"/>
    <property type="match status" value="1"/>
</dbReference>
<dbReference type="InterPro" id="IPR043502">
    <property type="entry name" value="DNA/RNA_pol_sf"/>
</dbReference>
<comment type="caution">
    <text evidence="4">The sequence shown here is derived from an EMBL/GenBank/DDBJ whole genome shotgun (WGS) entry which is preliminary data.</text>
</comment>
<keyword evidence="5" id="KW-1185">Reference proteome</keyword>
<feature type="domain" description="Reverse transcriptase" evidence="3">
    <location>
        <begin position="1"/>
        <end position="67"/>
    </location>
</feature>
<dbReference type="PANTHER" id="PTHR34072:SF42">
    <property type="entry name" value="INTEGRASE CATALYTIC DOMAIN-CONTAINING PROTEIN"/>
    <property type="match status" value="1"/>
</dbReference>
<sequence>MHEVLRNFLHKSILVYIDDILIYSRSMAEHQCHVAEVLHRLRTYHLFLKAEKCVFHQPLVQFLGSITSPLTNLLRNKPKALTWTPAATQAFDTLKKSFTTAPLLVHPDPELPFIVEVDASTTGVGAVLSQQQGNPRKLHPCAFFSCKLNPAEVNYDIGNRELLAIKLALEEWRHWLEGAKHPFTVLTNHKNLEYLRAVKRLNPRQARWALFFTRFHFTILYRTGSKNVKADALFRIHSLEPTNEDPEPILPEKLFANPISWSEETLPEPNAPTGALPGCPLGLQFVPRARRTTLIHSMHTSLGTGHPGINGTLSLLKQSC</sequence>
<evidence type="ECO:0000256" key="2">
    <source>
        <dbReference type="ARBA" id="ARBA00012180"/>
    </source>
</evidence>
<dbReference type="Proteomes" id="UP001274896">
    <property type="component" value="Unassembled WGS sequence"/>
</dbReference>
<organism evidence="4 5">
    <name type="scientific">Hemibagrus guttatus</name>
    <dbReference type="NCBI Taxonomy" id="175788"/>
    <lineage>
        <taxon>Eukaryota</taxon>
        <taxon>Metazoa</taxon>
        <taxon>Chordata</taxon>
        <taxon>Craniata</taxon>
        <taxon>Vertebrata</taxon>
        <taxon>Euteleostomi</taxon>
        <taxon>Actinopterygii</taxon>
        <taxon>Neopterygii</taxon>
        <taxon>Teleostei</taxon>
        <taxon>Ostariophysi</taxon>
        <taxon>Siluriformes</taxon>
        <taxon>Bagridae</taxon>
        <taxon>Hemibagrus</taxon>
    </lineage>
</organism>
<evidence type="ECO:0000313" key="4">
    <source>
        <dbReference type="EMBL" id="KAK3512136.1"/>
    </source>
</evidence>
<dbReference type="InterPro" id="IPR041577">
    <property type="entry name" value="RT_RNaseH_2"/>
</dbReference>
<dbReference type="CDD" id="cd09274">
    <property type="entry name" value="RNase_HI_RT_Ty3"/>
    <property type="match status" value="1"/>
</dbReference>
<dbReference type="InterPro" id="IPR000477">
    <property type="entry name" value="RT_dom"/>
</dbReference>
<evidence type="ECO:0000256" key="1">
    <source>
        <dbReference type="ARBA" id="ARBA00010879"/>
    </source>
</evidence>
<dbReference type="AlphaFoldDB" id="A0AAE0Q1R2"/>
<dbReference type="PROSITE" id="PS50878">
    <property type="entry name" value="RT_POL"/>
    <property type="match status" value="1"/>
</dbReference>
<dbReference type="EC" id="3.1.26.4" evidence="2"/>
<dbReference type="EMBL" id="JAUCMX010000024">
    <property type="protein sequence ID" value="KAK3512136.1"/>
    <property type="molecule type" value="Genomic_DNA"/>
</dbReference>
<dbReference type="PANTHER" id="PTHR34072">
    <property type="entry name" value="ENZYMATIC POLYPROTEIN-RELATED"/>
    <property type="match status" value="1"/>
</dbReference>
<dbReference type="FunFam" id="3.10.20.370:FF:000003">
    <property type="entry name" value="Transposon Tf2-6 polyprotein"/>
    <property type="match status" value="1"/>
</dbReference>
<name>A0AAE0Q1R2_9TELE</name>
<reference evidence="4" key="1">
    <citation type="submission" date="2023-06" db="EMBL/GenBank/DDBJ databases">
        <title>Male Hemibagrus guttatus genome.</title>
        <authorList>
            <person name="Bian C."/>
        </authorList>
    </citation>
    <scope>NUCLEOTIDE SEQUENCE</scope>
    <source>
        <strain evidence="4">Male_cb2023</strain>
        <tissue evidence="4">Muscle</tissue>
    </source>
</reference>
<evidence type="ECO:0000259" key="3">
    <source>
        <dbReference type="PROSITE" id="PS50878"/>
    </source>
</evidence>
<gene>
    <name evidence="4" type="ORF">QTP70_031259</name>
</gene>
<dbReference type="GO" id="GO:0004523">
    <property type="term" value="F:RNA-DNA hybrid ribonuclease activity"/>
    <property type="evidence" value="ECO:0007669"/>
    <property type="project" value="UniProtKB-EC"/>
</dbReference>